<organism evidence="1 2">
    <name type="scientific">Spirosoma terrae</name>
    <dbReference type="NCBI Taxonomy" id="1968276"/>
    <lineage>
        <taxon>Bacteria</taxon>
        <taxon>Pseudomonadati</taxon>
        <taxon>Bacteroidota</taxon>
        <taxon>Cytophagia</taxon>
        <taxon>Cytophagales</taxon>
        <taxon>Cytophagaceae</taxon>
        <taxon>Spirosoma</taxon>
    </lineage>
</organism>
<dbReference type="RefSeq" id="WP_163952340.1">
    <property type="nucleotide sequence ID" value="NZ_JAAFZH010000010.1"/>
</dbReference>
<keyword evidence="2" id="KW-1185">Reference proteome</keyword>
<reference evidence="1 2" key="1">
    <citation type="submission" date="2020-02" db="EMBL/GenBank/DDBJ databases">
        <title>Draft genome sequence of two Spirosoma agri KCTC 52727 and Spirosoma terrae KCTC 52035.</title>
        <authorList>
            <person name="Rojas J."/>
            <person name="Ambika Manirajan B."/>
            <person name="Suarez C."/>
            <person name="Ratering S."/>
            <person name="Schnell S."/>
        </authorList>
    </citation>
    <scope>NUCLEOTIDE SEQUENCE [LARGE SCALE GENOMIC DNA]</scope>
    <source>
        <strain evidence="1 2">KCTC 52035</strain>
    </source>
</reference>
<gene>
    <name evidence="1" type="ORF">GK108_19910</name>
</gene>
<sequence>MLNFAESINGTIRTPAYHPQNSKDNDVTNRNRISTKNRSATMLSYNHFLIVGLGDDSLIDQPTTHDDHCSISVTIVGKTYRYTSPQSCSLTEREPMRLWYMDIGGAPEHFLSIATCGVRSGSFPFGETSTLQSGISIVTYGYQDSIYSSCPPSDHAQSRLKGIVHIEHQEGSYYTKGTFSGFLRPHHQLSDTKATPISGQFALYRQQV</sequence>
<protein>
    <submittedName>
        <fullName evidence="1">Uncharacterized protein</fullName>
    </submittedName>
</protein>
<dbReference type="EMBL" id="JAAFZH010000010">
    <property type="protein sequence ID" value="NDU97161.1"/>
    <property type="molecule type" value="Genomic_DNA"/>
</dbReference>
<dbReference type="AlphaFoldDB" id="A0A6L9LDF4"/>
<proteinExistence type="predicted"/>
<comment type="caution">
    <text evidence="1">The sequence shown here is derived from an EMBL/GenBank/DDBJ whole genome shotgun (WGS) entry which is preliminary data.</text>
</comment>
<evidence type="ECO:0000313" key="1">
    <source>
        <dbReference type="EMBL" id="NDU97161.1"/>
    </source>
</evidence>
<name>A0A6L9LDF4_9BACT</name>
<dbReference type="Proteomes" id="UP000474175">
    <property type="component" value="Unassembled WGS sequence"/>
</dbReference>
<accession>A0A6L9LDF4</accession>
<evidence type="ECO:0000313" key="2">
    <source>
        <dbReference type="Proteomes" id="UP000474175"/>
    </source>
</evidence>